<dbReference type="InterPro" id="IPR036908">
    <property type="entry name" value="RlpA-like_sf"/>
</dbReference>
<sequence length="194" mass="21447">MKNQSCYSLAFVLLLFLLLVTKWPSVEAQSCRPSGELKGTNPPPGQCNTENDSECCVKGQLYKTYTCSPQVSSRTKAKLTLNSFEEGGDGGGASECDNQYHSDDTPVVAVSTGWFKFNNMQRCLKDINIYGNGRSVRAMVVDECDSTIGCDDEHAYQPPCPYNIVDASKAVWRALEVPESDWGDLDIYWSDVSQ</sequence>
<comment type="similarity">
    <text evidence="2">Belongs to the kiwellin family.</text>
</comment>
<dbReference type="SUPFAM" id="SSF50685">
    <property type="entry name" value="Barwin-like endoglucanases"/>
    <property type="match status" value="1"/>
</dbReference>
<dbReference type="PANTHER" id="PTHR33191:SF77">
    <property type="entry name" value="RIPENING-RELATED PROTEIN 1"/>
    <property type="match status" value="1"/>
</dbReference>
<keyword evidence="3" id="KW-0964">Secreted</keyword>
<reference evidence="6 7" key="1">
    <citation type="journal article" date="2023" name="G3 (Bethesda)">
        <title>A haplotype-resolved chromosome-scale genome for Quercus rubra L. provides insights into the genetics of adaptive traits for red oak species.</title>
        <authorList>
            <person name="Kapoor B."/>
            <person name="Jenkins J."/>
            <person name="Schmutz J."/>
            <person name="Zhebentyayeva T."/>
            <person name="Kuelheim C."/>
            <person name="Coggeshall M."/>
            <person name="Heim C."/>
            <person name="Lasky J.R."/>
            <person name="Leites L."/>
            <person name="Islam-Faridi N."/>
            <person name="Romero-Severson J."/>
            <person name="DeLeo V.L."/>
            <person name="Lucas S.M."/>
            <person name="Lazic D."/>
            <person name="Gailing O."/>
            <person name="Carlson J."/>
            <person name="Staton M."/>
        </authorList>
    </citation>
    <scope>NUCLEOTIDE SEQUENCE [LARGE SCALE GENOMIC DNA]</scope>
    <source>
        <strain evidence="6">Pseudo-F2</strain>
    </source>
</reference>
<feature type="signal peptide" evidence="5">
    <location>
        <begin position="1"/>
        <end position="28"/>
    </location>
</feature>
<protein>
    <recommendedName>
        <fullName evidence="8">Ripening-related protein 1</fullName>
    </recommendedName>
</protein>
<evidence type="ECO:0000256" key="3">
    <source>
        <dbReference type="ARBA" id="ARBA00022525"/>
    </source>
</evidence>
<dbReference type="GO" id="GO:0005576">
    <property type="term" value="C:extracellular region"/>
    <property type="evidence" value="ECO:0007669"/>
    <property type="project" value="UniProtKB-SubCell"/>
</dbReference>
<dbReference type="InterPro" id="IPR039271">
    <property type="entry name" value="Kiwellin-like"/>
</dbReference>
<organism evidence="6 7">
    <name type="scientific">Quercus rubra</name>
    <name type="common">Northern red oak</name>
    <name type="synonym">Quercus borealis</name>
    <dbReference type="NCBI Taxonomy" id="3512"/>
    <lineage>
        <taxon>Eukaryota</taxon>
        <taxon>Viridiplantae</taxon>
        <taxon>Streptophyta</taxon>
        <taxon>Embryophyta</taxon>
        <taxon>Tracheophyta</taxon>
        <taxon>Spermatophyta</taxon>
        <taxon>Magnoliopsida</taxon>
        <taxon>eudicotyledons</taxon>
        <taxon>Gunneridae</taxon>
        <taxon>Pentapetalae</taxon>
        <taxon>rosids</taxon>
        <taxon>fabids</taxon>
        <taxon>Fagales</taxon>
        <taxon>Fagaceae</taxon>
        <taxon>Quercus</taxon>
    </lineage>
</organism>
<dbReference type="PANTHER" id="PTHR33191">
    <property type="entry name" value="RIPENING-RELATED PROTEIN 2-RELATED"/>
    <property type="match status" value="1"/>
</dbReference>
<evidence type="ECO:0000256" key="5">
    <source>
        <dbReference type="SAM" id="SignalP"/>
    </source>
</evidence>
<dbReference type="AlphaFoldDB" id="A0AAN7ES21"/>
<evidence type="ECO:0000313" key="7">
    <source>
        <dbReference type="Proteomes" id="UP001324115"/>
    </source>
</evidence>
<evidence type="ECO:0000256" key="2">
    <source>
        <dbReference type="ARBA" id="ARBA00005592"/>
    </source>
</evidence>
<name>A0AAN7ES21_QUERU</name>
<dbReference type="Proteomes" id="UP001324115">
    <property type="component" value="Unassembled WGS sequence"/>
</dbReference>
<evidence type="ECO:0000313" key="6">
    <source>
        <dbReference type="EMBL" id="KAK4578289.1"/>
    </source>
</evidence>
<accession>A0AAN7ES21</accession>
<dbReference type="CDD" id="cd22270">
    <property type="entry name" value="DPBB_kiwellin-like"/>
    <property type="match status" value="1"/>
</dbReference>
<feature type="chain" id="PRO_5042874064" description="Ripening-related protein 1" evidence="5">
    <location>
        <begin position="29"/>
        <end position="194"/>
    </location>
</feature>
<comment type="subcellular location">
    <subcellularLocation>
        <location evidence="1">Secreted</location>
    </subcellularLocation>
</comment>
<dbReference type="EMBL" id="JAXUIC010000008">
    <property type="protein sequence ID" value="KAK4578289.1"/>
    <property type="molecule type" value="Genomic_DNA"/>
</dbReference>
<evidence type="ECO:0008006" key="8">
    <source>
        <dbReference type="Google" id="ProtNLM"/>
    </source>
</evidence>
<evidence type="ECO:0000256" key="4">
    <source>
        <dbReference type="ARBA" id="ARBA00022729"/>
    </source>
</evidence>
<keyword evidence="4 5" id="KW-0732">Signal</keyword>
<dbReference type="Gene3D" id="2.40.40.10">
    <property type="entry name" value="RlpA-like domain"/>
    <property type="match status" value="1"/>
</dbReference>
<keyword evidence="7" id="KW-1185">Reference proteome</keyword>
<proteinExistence type="inferred from homology"/>
<comment type="caution">
    <text evidence="6">The sequence shown here is derived from an EMBL/GenBank/DDBJ whole genome shotgun (WGS) entry which is preliminary data.</text>
</comment>
<gene>
    <name evidence="6" type="ORF">RGQ29_028416</name>
</gene>
<dbReference type="Pfam" id="PF24300">
    <property type="entry name" value="KWL1"/>
    <property type="match status" value="1"/>
</dbReference>
<evidence type="ECO:0000256" key="1">
    <source>
        <dbReference type="ARBA" id="ARBA00004613"/>
    </source>
</evidence>